<reference evidence="3" key="1">
    <citation type="submission" date="2018-04" db="EMBL/GenBank/DDBJ databases">
        <authorList>
            <person name="Liu S."/>
            <person name="Wang Z."/>
            <person name="Li J."/>
        </authorList>
    </citation>
    <scope>NUCLEOTIDE SEQUENCE [LARGE SCALE GENOMIC DNA]</scope>
    <source>
        <strain evidence="3">S1194</strain>
    </source>
</reference>
<evidence type="ECO:0008006" key="4">
    <source>
        <dbReference type="Google" id="ProtNLM"/>
    </source>
</evidence>
<evidence type="ECO:0000256" key="1">
    <source>
        <dbReference type="SAM" id="Phobius"/>
    </source>
</evidence>
<comment type="caution">
    <text evidence="2">The sequence shown here is derived from an EMBL/GenBank/DDBJ whole genome shotgun (WGS) entry which is preliminary data.</text>
</comment>
<dbReference type="KEGG" id="salc:C2138_06175"/>
<organism evidence="2 3">
    <name type="scientific">Homoserinimonas hongtaonis</name>
    <dbReference type="NCBI Taxonomy" id="2079791"/>
    <lineage>
        <taxon>Bacteria</taxon>
        <taxon>Bacillati</taxon>
        <taxon>Actinomycetota</taxon>
        <taxon>Actinomycetes</taxon>
        <taxon>Micrococcales</taxon>
        <taxon>Microbacteriaceae</taxon>
        <taxon>Homoserinimonas</taxon>
    </lineage>
</organism>
<keyword evidence="3" id="KW-1185">Reference proteome</keyword>
<keyword evidence="1" id="KW-0812">Transmembrane</keyword>
<feature type="transmembrane region" description="Helical" evidence="1">
    <location>
        <begin position="109"/>
        <end position="134"/>
    </location>
</feature>
<dbReference type="EMBL" id="QEEX01000001">
    <property type="protein sequence ID" value="PWB96627.1"/>
    <property type="molecule type" value="Genomic_DNA"/>
</dbReference>
<dbReference type="Proteomes" id="UP000244978">
    <property type="component" value="Unassembled WGS sequence"/>
</dbReference>
<dbReference type="AlphaFoldDB" id="A0A2U1SYC6"/>
<protein>
    <recommendedName>
        <fullName evidence="4">DUF3592 domain-containing protein</fullName>
    </recommendedName>
</protein>
<keyword evidence="1" id="KW-1133">Transmembrane helix</keyword>
<evidence type="ECO:0000313" key="3">
    <source>
        <dbReference type="Proteomes" id="UP000244978"/>
    </source>
</evidence>
<feature type="transmembrane region" description="Helical" evidence="1">
    <location>
        <begin position="16"/>
        <end position="35"/>
    </location>
</feature>
<name>A0A2U1SYC6_9MICO</name>
<keyword evidence="1" id="KW-0472">Membrane</keyword>
<proteinExistence type="predicted"/>
<sequence>MFLVSGRDILGTLLELFSWIGIPLGITFLLVALLVRGVSGRWEETTAVIVRESAPLEARWMAHDGSIHSRVLEDHELEHAADEDALTIYMNPSRPERMRLRRHGGGEQTLWVLTAIFGGVGVLASVAGLIVMFIPE</sequence>
<gene>
    <name evidence="2" type="ORF">DF220_01335</name>
</gene>
<accession>A0A2U1SYC6</accession>
<evidence type="ECO:0000313" key="2">
    <source>
        <dbReference type="EMBL" id="PWB96627.1"/>
    </source>
</evidence>